<sequence length="229" mass="26375">MTIYLYITGIPLTGELFSSVWKLNNTFQPDKVYDAVLVLTGAIDYNWYINNKVDDNLVFDFKSYYKFTGEEERIYTGIEFVKMGKAKTLLYGKWTPTISINGKYDSLNCSELVKKFAIENGVSENNFIVYGKNISRTIDEANQLKEFLIQHPIKDILLVTSEIHMRRANAIFNKKELYPDLYSVSKTATIYKKIFKVKNYIPSPSGFALSMNSLYELVGFCGYLIKDDI</sequence>
<gene>
    <name evidence="2" type="ORF">METZ01_LOCUS221645</name>
</gene>
<dbReference type="Pfam" id="PF02698">
    <property type="entry name" value="DUF218"/>
    <property type="match status" value="1"/>
</dbReference>
<proteinExistence type="predicted"/>
<feature type="domain" description="DUF218" evidence="1">
    <location>
        <begin position="34"/>
        <end position="219"/>
    </location>
</feature>
<evidence type="ECO:0000259" key="1">
    <source>
        <dbReference type="Pfam" id="PF02698"/>
    </source>
</evidence>
<protein>
    <recommendedName>
        <fullName evidence="1">DUF218 domain-containing protein</fullName>
    </recommendedName>
</protein>
<reference evidence="2" key="1">
    <citation type="submission" date="2018-05" db="EMBL/GenBank/DDBJ databases">
        <authorList>
            <person name="Lanie J.A."/>
            <person name="Ng W.-L."/>
            <person name="Kazmierczak K.M."/>
            <person name="Andrzejewski T.M."/>
            <person name="Davidsen T.M."/>
            <person name="Wayne K.J."/>
            <person name="Tettelin H."/>
            <person name="Glass J.I."/>
            <person name="Rusch D."/>
            <person name="Podicherti R."/>
            <person name="Tsui H.-C.T."/>
            <person name="Winkler M.E."/>
        </authorList>
    </citation>
    <scope>NUCLEOTIDE SEQUENCE</scope>
</reference>
<dbReference type="CDD" id="cd06259">
    <property type="entry name" value="YdcF-like"/>
    <property type="match status" value="1"/>
</dbReference>
<dbReference type="EMBL" id="UINC01052910">
    <property type="protein sequence ID" value="SVB68791.1"/>
    <property type="molecule type" value="Genomic_DNA"/>
</dbReference>
<dbReference type="AlphaFoldDB" id="A0A382G3M2"/>
<dbReference type="InterPro" id="IPR003848">
    <property type="entry name" value="DUF218"/>
</dbReference>
<evidence type="ECO:0000313" key="2">
    <source>
        <dbReference type="EMBL" id="SVB68791.1"/>
    </source>
</evidence>
<accession>A0A382G3M2</accession>
<name>A0A382G3M2_9ZZZZ</name>
<organism evidence="2">
    <name type="scientific">marine metagenome</name>
    <dbReference type="NCBI Taxonomy" id="408172"/>
    <lineage>
        <taxon>unclassified sequences</taxon>
        <taxon>metagenomes</taxon>
        <taxon>ecological metagenomes</taxon>
    </lineage>
</organism>